<dbReference type="EMBL" id="QYZD01000016">
    <property type="protein sequence ID" value="RJG22489.1"/>
    <property type="molecule type" value="Genomic_DNA"/>
</dbReference>
<dbReference type="AlphaFoldDB" id="A0A3A3H127"/>
<name>A0A3A3H127_PANTH</name>
<proteinExistence type="predicted"/>
<accession>A0A3A3H127</accession>
<protein>
    <submittedName>
        <fullName evidence="1">Uncharacterized protein</fullName>
    </submittedName>
</protein>
<gene>
    <name evidence="1" type="ORF">DQX05_17725</name>
</gene>
<evidence type="ECO:0000313" key="2">
    <source>
        <dbReference type="Proteomes" id="UP000266177"/>
    </source>
</evidence>
<organism evidence="1 2">
    <name type="scientific">Paenibacillus thiaminolyticus</name>
    <name type="common">Bacillus thiaminolyticus</name>
    <dbReference type="NCBI Taxonomy" id="49283"/>
    <lineage>
        <taxon>Bacteria</taxon>
        <taxon>Bacillati</taxon>
        <taxon>Bacillota</taxon>
        <taxon>Bacilli</taxon>
        <taxon>Bacillales</taxon>
        <taxon>Paenibacillaceae</taxon>
        <taxon>Paenibacillus</taxon>
    </lineage>
</organism>
<reference evidence="1 2" key="1">
    <citation type="submission" date="2018-09" db="EMBL/GenBank/DDBJ databases">
        <title>Paenibacillus SK2017-BO5.</title>
        <authorList>
            <person name="Piskunova J.V."/>
            <person name="Dubiley S.A."/>
            <person name="Severinov K.V."/>
        </authorList>
    </citation>
    <scope>NUCLEOTIDE SEQUENCE [LARGE SCALE GENOMIC DNA]</scope>
    <source>
        <strain evidence="1 2">BO5</strain>
    </source>
</reference>
<sequence>MCWRLLFLLRLLRRRVLFMQQLFPLQQLLQLLPLRWLRALRKLRSLPLSTDKLASPNRKNGMPLQMSRPAGAVPFFVTGMKDKMLYIT</sequence>
<dbReference type="Proteomes" id="UP000266177">
    <property type="component" value="Unassembled WGS sequence"/>
</dbReference>
<evidence type="ECO:0000313" key="1">
    <source>
        <dbReference type="EMBL" id="RJG22489.1"/>
    </source>
</evidence>
<comment type="caution">
    <text evidence="1">The sequence shown here is derived from an EMBL/GenBank/DDBJ whole genome shotgun (WGS) entry which is preliminary data.</text>
</comment>